<evidence type="ECO:0000313" key="3">
    <source>
        <dbReference type="EMBL" id="KAK3280159.1"/>
    </source>
</evidence>
<sequence>MLSVWSSIWCKSKLFSRRTQLETHMDAPKRLLLAVWLIFTCTTSRCTCTSNLDVMFRLHSFEDVDLDSSGVISEDEYGIVVERFDSFLDTLVANAAALGTRACAGVCMPSVGAVEEGLPFESGALAAWLGLRQLTVPNSVHGQCHCDTVVTGTERDEDEPAARFPRRLARQLRPAPKSTSGGNGTNTEDDASGDAGTAMVMNGTIAYINSTVHGQQQLAEVCCAKGGAMAGGSASLL</sequence>
<gene>
    <name evidence="3" type="ORF">CYMTET_11991</name>
</gene>
<feature type="region of interest" description="Disordered" evidence="1">
    <location>
        <begin position="169"/>
        <end position="196"/>
    </location>
</feature>
<feature type="non-terminal residue" evidence="3">
    <location>
        <position position="237"/>
    </location>
</feature>
<dbReference type="InterPro" id="IPR018247">
    <property type="entry name" value="EF_Hand_1_Ca_BS"/>
</dbReference>
<evidence type="ECO:0000256" key="1">
    <source>
        <dbReference type="SAM" id="MobiDB-lite"/>
    </source>
</evidence>
<evidence type="ECO:0000313" key="4">
    <source>
        <dbReference type="Proteomes" id="UP001190700"/>
    </source>
</evidence>
<dbReference type="PROSITE" id="PS50222">
    <property type="entry name" value="EF_HAND_2"/>
    <property type="match status" value="1"/>
</dbReference>
<dbReference type="Proteomes" id="UP001190700">
    <property type="component" value="Unassembled WGS sequence"/>
</dbReference>
<name>A0AAE0LCW7_9CHLO</name>
<reference evidence="3 4" key="1">
    <citation type="journal article" date="2015" name="Genome Biol. Evol.">
        <title>Comparative Genomics of a Bacterivorous Green Alga Reveals Evolutionary Causalities and Consequences of Phago-Mixotrophic Mode of Nutrition.</title>
        <authorList>
            <person name="Burns J.A."/>
            <person name="Paasch A."/>
            <person name="Narechania A."/>
            <person name="Kim E."/>
        </authorList>
    </citation>
    <scope>NUCLEOTIDE SEQUENCE [LARGE SCALE GENOMIC DNA]</scope>
    <source>
        <strain evidence="3 4">PLY_AMNH</strain>
    </source>
</reference>
<protein>
    <recommendedName>
        <fullName evidence="2">EF-hand domain-containing protein</fullName>
    </recommendedName>
</protein>
<dbReference type="InterPro" id="IPR002048">
    <property type="entry name" value="EF_hand_dom"/>
</dbReference>
<keyword evidence="4" id="KW-1185">Reference proteome</keyword>
<dbReference type="GO" id="GO:0005509">
    <property type="term" value="F:calcium ion binding"/>
    <property type="evidence" value="ECO:0007669"/>
    <property type="project" value="InterPro"/>
</dbReference>
<organism evidence="3 4">
    <name type="scientific">Cymbomonas tetramitiformis</name>
    <dbReference type="NCBI Taxonomy" id="36881"/>
    <lineage>
        <taxon>Eukaryota</taxon>
        <taxon>Viridiplantae</taxon>
        <taxon>Chlorophyta</taxon>
        <taxon>Pyramimonadophyceae</taxon>
        <taxon>Pyramimonadales</taxon>
        <taxon>Pyramimonadaceae</taxon>
        <taxon>Cymbomonas</taxon>
    </lineage>
</organism>
<proteinExistence type="predicted"/>
<dbReference type="PROSITE" id="PS00018">
    <property type="entry name" value="EF_HAND_1"/>
    <property type="match status" value="1"/>
</dbReference>
<dbReference type="EMBL" id="LGRX02004508">
    <property type="protein sequence ID" value="KAK3280159.1"/>
    <property type="molecule type" value="Genomic_DNA"/>
</dbReference>
<evidence type="ECO:0000259" key="2">
    <source>
        <dbReference type="PROSITE" id="PS50222"/>
    </source>
</evidence>
<dbReference type="AlphaFoldDB" id="A0AAE0LCW7"/>
<accession>A0AAE0LCW7</accession>
<feature type="domain" description="EF-hand" evidence="2">
    <location>
        <begin position="61"/>
        <end position="87"/>
    </location>
</feature>
<comment type="caution">
    <text evidence="3">The sequence shown here is derived from an EMBL/GenBank/DDBJ whole genome shotgun (WGS) entry which is preliminary data.</text>
</comment>